<accession>A0ACC4AYE6</accession>
<evidence type="ECO:0000313" key="1">
    <source>
        <dbReference type="EMBL" id="KAL3571268.1"/>
    </source>
</evidence>
<name>A0ACC4AYE6_POPAL</name>
<sequence length="80" mass="9011">MTPASHSIHGKFHENLHHVLTREIKRNDPNARDGNICQSNRTPEGVRIDLAILEQCWELVPSPPEMSESYGGSQALCFSR</sequence>
<dbReference type="Proteomes" id="UP000309997">
    <property type="component" value="Unassembled WGS sequence"/>
</dbReference>
<proteinExistence type="predicted"/>
<evidence type="ECO:0000313" key="2">
    <source>
        <dbReference type="Proteomes" id="UP000309997"/>
    </source>
</evidence>
<gene>
    <name evidence="1" type="ORF">D5086_028517</name>
</gene>
<comment type="caution">
    <text evidence="1">The sequence shown here is derived from an EMBL/GenBank/DDBJ whole genome shotgun (WGS) entry which is preliminary data.</text>
</comment>
<reference evidence="1 2" key="1">
    <citation type="journal article" date="2024" name="Plant Biotechnol. J.">
        <title>Genome and CRISPR/Cas9 system of a widespread forest tree (Populus alba) in the world.</title>
        <authorList>
            <person name="Liu Y.J."/>
            <person name="Jiang P.F."/>
            <person name="Han X.M."/>
            <person name="Li X.Y."/>
            <person name="Wang H.M."/>
            <person name="Wang Y.J."/>
            <person name="Wang X.X."/>
            <person name="Zeng Q.Y."/>
        </authorList>
    </citation>
    <scope>NUCLEOTIDE SEQUENCE [LARGE SCALE GENOMIC DNA]</scope>
    <source>
        <strain evidence="2">cv. PAL-ZL1</strain>
    </source>
</reference>
<organism evidence="1 2">
    <name type="scientific">Populus alba</name>
    <name type="common">White poplar</name>
    <dbReference type="NCBI Taxonomy" id="43335"/>
    <lineage>
        <taxon>Eukaryota</taxon>
        <taxon>Viridiplantae</taxon>
        <taxon>Streptophyta</taxon>
        <taxon>Embryophyta</taxon>
        <taxon>Tracheophyta</taxon>
        <taxon>Spermatophyta</taxon>
        <taxon>Magnoliopsida</taxon>
        <taxon>eudicotyledons</taxon>
        <taxon>Gunneridae</taxon>
        <taxon>Pentapetalae</taxon>
        <taxon>rosids</taxon>
        <taxon>fabids</taxon>
        <taxon>Malpighiales</taxon>
        <taxon>Salicaceae</taxon>
        <taxon>Saliceae</taxon>
        <taxon>Populus</taxon>
    </lineage>
</organism>
<keyword evidence="2" id="KW-1185">Reference proteome</keyword>
<protein>
    <submittedName>
        <fullName evidence="1">Uncharacterized protein</fullName>
    </submittedName>
</protein>
<dbReference type="EMBL" id="RCHU02000015">
    <property type="protein sequence ID" value="KAL3571268.1"/>
    <property type="molecule type" value="Genomic_DNA"/>
</dbReference>